<name>A0AAV2S6P7_MEGNR</name>
<protein>
    <submittedName>
        <fullName evidence="2">Uncharacterized protein</fullName>
    </submittedName>
</protein>
<reference evidence="2 3" key="1">
    <citation type="submission" date="2024-05" db="EMBL/GenBank/DDBJ databases">
        <authorList>
            <person name="Wallberg A."/>
        </authorList>
    </citation>
    <scope>NUCLEOTIDE SEQUENCE [LARGE SCALE GENOMIC DNA]</scope>
</reference>
<comment type="caution">
    <text evidence="2">The sequence shown here is derived from an EMBL/GenBank/DDBJ whole genome shotgun (WGS) entry which is preliminary data.</text>
</comment>
<gene>
    <name evidence="2" type="ORF">MNOR_LOCUS33722</name>
</gene>
<evidence type="ECO:0000256" key="1">
    <source>
        <dbReference type="SAM" id="MobiDB-lite"/>
    </source>
</evidence>
<feature type="region of interest" description="Disordered" evidence="1">
    <location>
        <begin position="82"/>
        <end position="103"/>
    </location>
</feature>
<evidence type="ECO:0000313" key="2">
    <source>
        <dbReference type="EMBL" id="CAL4168629.1"/>
    </source>
</evidence>
<sequence length="116" mass="12259">MPNSDTDSRVLNVAECACTEGNLCEQCNVSESGAANPTSEIMDLVSSVREALGKMDKIANEVSALKVGLQATNVRLGELEAASGRSSVGESSANERRHSQGATLARILLSPQHRFI</sequence>
<organism evidence="2 3">
    <name type="scientific">Meganyctiphanes norvegica</name>
    <name type="common">Northern krill</name>
    <name type="synonym">Thysanopoda norvegica</name>
    <dbReference type="NCBI Taxonomy" id="48144"/>
    <lineage>
        <taxon>Eukaryota</taxon>
        <taxon>Metazoa</taxon>
        <taxon>Ecdysozoa</taxon>
        <taxon>Arthropoda</taxon>
        <taxon>Crustacea</taxon>
        <taxon>Multicrustacea</taxon>
        <taxon>Malacostraca</taxon>
        <taxon>Eumalacostraca</taxon>
        <taxon>Eucarida</taxon>
        <taxon>Euphausiacea</taxon>
        <taxon>Euphausiidae</taxon>
        <taxon>Meganyctiphanes</taxon>
    </lineage>
</organism>
<dbReference type="AlphaFoldDB" id="A0AAV2S6P7"/>
<accession>A0AAV2S6P7</accession>
<proteinExistence type="predicted"/>
<evidence type="ECO:0000313" key="3">
    <source>
        <dbReference type="Proteomes" id="UP001497623"/>
    </source>
</evidence>
<dbReference type="EMBL" id="CAXKWB010049475">
    <property type="protein sequence ID" value="CAL4168629.1"/>
    <property type="molecule type" value="Genomic_DNA"/>
</dbReference>
<dbReference type="Proteomes" id="UP001497623">
    <property type="component" value="Unassembled WGS sequence"/>
</dbReference>
<keyword evidence="3" id="KW-1185">Reference proteome</keyword>